<accession>A0A919AT86</accession>
<name>A0A919AT86_9PROT</name>
<keyword evidence="5" id="KW-1185">Reference proteome</keyword>
<evidence type="ECO:0000313" key="5">
    <source>
        <dbReference type="Proteomes" id="UP000630923"/>
    </source>
</evidence>
<proteinExistence type="predicted"/>
<feature type="coiled-coil region" evidence="1">
    <location>
        <begin position="35"/>
        <end position="69"/>
    </location>
</feature>
<evidence type="ECO:0008006" key="6">
    <source>
        <dbReference type="Google" id="ProtNLM"/>
    </source>
</evidence>
<reference evidence="4" key="2">
    <citation type="submission" date="2020-09" db="EMBL/GenBank/DDBJ databases">
        <authorList>
            <person name="Sun Q."/>
            <person name="Kim S."/>
        </authorList>
    </citation>
    <scope>NUCLEOTIDE SEQUENCE</scope>
    <source>
        <strain evidence="4">KCTC 42590</strain>
    </source>
</reference>
<evidence type="ECO:0000256" key="2">
    <source>
        <dbReference type="SAM" id="MobiDB-lite"/>
    </source>
</evidence>
<organism evidence="4 5">
    <name type="scientific">Kordiimonas sediminis</name>
    <dbReference type="NCBI Taxonomy" id="1735581"/>
    <lineage>
        <taxon>Bacteria</taxon>
        <taxon>Pseudomonadati</taxon>
        <taxon>Pseudomonadota</taxon>
        <taxon>Alphaproteobacteria</taxon>
        <taxon>Kordiimonadales</taxon>
        <taxon>Kordiimonadaceae</taxon>
        <taxon>Kordiimonas</taxon>
    </lineage>
</organism>
<reference evidence="4" key="1">
    <citation type="journal article" date="2014" name="Int. J. Syst. Evol. Microbiol.">
        <title>Complete genome sequence of Corynebacterium casei LMG S-19264T (=DSM 44701T), isolated from a smear-ripened cheese.</title>
        <authorList>
            <consortium name="US DOE Joint Genome Institute (JGI-PGF)"/>
            <person name="Walter F."/>
            <person name="Albersmeier A."/>
            <person name="Kalinowski J."/>
            <person name="Ruckert C."/>
        </authorList>
    </citation>
    <scope>NUCLEOTIDE SEQUENCE</scope>
    <source>
        <strain evidence="4">KCTC 42590</strain>
    </source>
</reference>
<comment type="caution">
    <text evidence="4">The sequence shown here is derived from an EMBL/GenBank/DDBJ whole genome shotgun (WGS) entry which is preliminary data.</text>
</comment>
<evidence type="ECO:0000256" key="3">
    <source>
        <dbReference type="SAM" id="SignalP"/>
    </source>
</evidence>
<feature type="compositionally biased region" description="Low complexity" evidence="2">
    <location>
        <begin position="77"/>
        <end position="89"/>
    </location>
</feature>
<gene>
    <name evidence="4" type="ORF">GCM10017044_20930</name>
</gene>
<keyword evidence="3" id="KW-0732">Signal</keyword>
<dbReference type="EMBL" id="BNCI01000002">
    <property type="protein sequence ID" value="GHF25903.1"/>
    <property type="molecule type" value="Genomic_DNA"/>
</dbReference>
<sequence>MTTHPTITVLKRSLTNTVSTLVLATTLISGSALASDTSQDQMEMILKRLEKLEAENKALKAKVNAMTEVAPVAVASTSQSQSASSGTQPNTAQASSDAALVTKASLAYDMLDATTNINRKQLRLLEAKQTGELANNSVVISGGATAIMDYWRSNTDDKFGYLMRHPTPSNQRQKTVSEAVLHSMQLSATATVGDWVTVYGEALYDPEQSFGQGTITDLNRNQLQLRKGYVLLGNLDKSPLYLTVGKMATSFGLTDTVSPFTASTVWHAFGGLAFGALAGYSKDGLNITAELVQGGAQFRSANMPNDGTNVPSKLNNYVLDANYTLPTHFGSAMVGASYQRGSAYCQSYPVTHFNPCEDNNPAYSVYGQLFAGDFMFLGEFAKTTRIWDGTHNPTPPLDQFEARKVTSFGLGGRYSMDLSGKRADLSLEFSSFIAGPKGSPWRRQDQTVLGFSYFLTDSVKFFGEGIFVNGYAPLNFISGGNVPPGETHSDMDITNKGVIIGVNAVF</sequence>
<dbReference type="SUPFAM" id="SSF56935">
    <property type="entry name" value="Porins"/>
    <property type="match status" value="1"/>
</dbReference>
<evidence type="ECO:0000313" key="4">
    <source>
        <dbReference type="EMBL" id="GHF25903.1"/>
    </source>
</evidence>
<dbReference type="RefSeq" id="WP_229819332.1">
    <property type="nucleotide sequence ID" value="NZ_BNCI01000002.1"/>
</dbReference>
<keyword evidence="1" id="KW-0175">Coiled coil</keyword>
<feature type="signal peptide" evidence="3">
    <location>
        <begin position="1"/>
        <end position="34"/>
    </location>
</feature>
<feature type="region of interest" description="Disordered" evidence="2">
    <location>
        <begin position="77"/>
        <end position="96"/>
    </location>
</feature>
<dbReference type="Proteomes" id="UP000630923">
    <property type="component" value="Unassembled WGS sequence"/>
</dbReference>
<feature type="chain" id="PRO_5037019583" description="Porin" evidence="3">
    <location>
        <begin position="35"/>
        <end position="506"/>
    </location>
</feature>
<protein>
    <recommendedName>
        <fullName evidence="6">Porin</fullName>
    </recommendedName>
</protein>
<evidence type="ECO:0000256" key="1">
    <source>
        <dbReference type="SAM" id="Coils"/>
    </source>
</evidence>
<dbReference type="AlphaFoldDB" id="A0A919AT86"/>